<reference evidence="2 3" key="1">
    <citation type="submission" date="2023-01" db="EMBL/GenBank/DDBJ databases">
        <title>Description of Helicobacter ibis sp. nov. isolated from faecal droppings of black-faced ibis (Theristicus melanopis).</title>
        <authorList>
            <person name="Lopez-Cantillo M."/>
            <person name="Vidal-Veuthey B."/>
            <person name="Mella A."/>
            <person name="De La Haba R."/>
            <person name="Collado L."/>
        </authorList>
    </citation>
    <scope>NUCLEOTIDE SEQUENCE [LARGE SCALE GENOMIC DNA]</scope>
    <source>
        <strain evidence="2 3">A82</strain>
    </source>
</reference>
<dbReference type="EMBL" id="JAQHXR010000002">
    <property type="protein sequence ID" value="MDA3969066.1"/>
    <property type="molecule type" value="Genomic_DNA"/>
</dbReference>
<proteinExistence type="predicted"/>
<keyword evidence="1" id="KW-1133">Transmembrane helix</keyword>
<keyword evidence="1" id="KW-0812">Transmembrane</keyword>
<feature type="transmembrane region" description="Helical" evidence="1">
    <location>
        <begin position="37"/>
        <end position="57"/>
    </location>
</feature>
<sequence>MDKLETKREIAKIGMSVSLVLTAGSALFLKNKVAKNIHVISGISLVGFSLWHSSLYPKEKPLKTKEKKAIKSST</sequence>
<keyword evidence="3" id="KW-1185">Reference proteome</keyword>
<evidence type="ECO:0000313" key="2">
    <source>
        <dbReference type="EMBL" id="MDA3969066.1"/>
    </source>
</evidence>
<keyword evidence="1" id="KW-0472">Membrane</keyword>
<name>A0ABT4VED6_9HELI</name>
<evidence type="ECO:0000313" key="3">
    <source>
        <dbReference type="Proteomes" id="UP001210261"/>
    </source>
</evidence>
<dbReference type="RefSeq" id="WP_271021363.1">
    <property type="nucleotide sequence ID" value="NZ_JAQHXR010000002.1"/>
</dbReference>
<comment type="caution">
    <text evidence="2">The sequence shown here is derived from an EMBL/GenBank/DDBJ whole genome shotgun (WGS) entry which is preliminary data.</text>
</comment>
<feature type="transmembrane region" description="Helical" evidence="1">
    <location>
        <begin position="12"/>
        <end position="31"/>
    </location>
</feature>
<dbReference type="Proteomes" id="UP001210261">
    <property type="component" value="Unassembled WGS sequence"/>
</dbReference>
<accession>A0ABT4VED6</accession>
<gene>
    <name evidence="2" type="ORF">PF021_05175</name>
</gene>
<protein>
    <submittedName>
        <fullName evidence="2">Uncharacterized protein</fullName>
    </submittedName>
</protein>
<evidence type="ECO:0000256" key="1">
    <source>
        <dbReference type="SAM" id="Phobius"/>
    </source>
</evidence>
<organism evidence="2 3">
    <name type="scientific">Helicobacter ibis</name>
    <dbReference type="NCBI Taxonomy" id="2962633"/>
    <lineage>
        <taxon>Bacteria</taxon>
        <taxon>Pseudomonadati</taxon>
        <taxon>Campylobacterota</taxon>
        <taxon>Epsilonproteobacteria</taxon>
        <taxon>Campylobacterales</taxon>
        <taxon>Helicobacteraceae</taxon>
        <taxon>Helicobacter</taxon>
    </lineage>
</organism>